<feature type="domain" description="Metallo-beta-lactamase" evidence="1">
    <location>
        <begin position="20"/>
        <end position="188"/>
    </location>
</feature>
<dbReference type="SMART" id="SM00849">
    <property type="entry name" value="Lactamase_B"/>
    <property type="match status" value="1"/>
</dbReference>
<dbReference type="InterPro" id="IPR001279">
    <property type="entry name" value="Metallo-B-lactamas"/>
</dbReference>
<dbReference type="PANTHER" id="PTHR13754">
    <property type="entry name" value="METALLO-BETA-LACTAMASE SUPERFAMILY PROTEIN"/>
    <property type="match status" value="1"/>
</dbReference>
<dbReference type="GO" id="GO:0016740">
    <property type="term" value="F:transferase activity"/>
    <property type="evidence" value="ECO:0007669"/>
    <property type="project" value="TreeGrafter"/>
</dbReference>
<dbReference type="RefSeq" id="WP_142532961.1">
    <property type="nucleotide sequence ID" value="NZ_FXTB01000003.1"/>
</dbReference>
<sequence length="272" mass="30832">MEITVLIDNKKNTLAYRSEHGLSILIEFNGATVLFDTGKSDAFIQNAKILGKDLGKVDYVVLSHAHYDHTGGLEDFLILNKTAKVVLKEDVLRERWSVSHGYNRRIGFPLRKRFEQFNERYHFIKATEEIVPGLFVFPEIKKPTNHSFTDSYLFVQEKGSLVPDTFNDELFMAAVNDNKLVVFTGCAHNGVENMIKTAIDYTQINEIEFMIGGTHLNRASEQQIVDTANQLSQFCIKRAAFNHCSGKRAIDLLKTALKGRVEYGYAGTSFRV</sequence>
<dbReference type="SUPFAM" id="SSF56281">
    <property type="entry name" value="Metallo-hydrolase/oxidoreductase"/>
    <property type="match status" value="1"/>
</dbReference>
<dbReference type="Proteomes" id="UP000319040">
    <property type="component" value="Unassembled WGS sequence"/>
</dbReference>
<dbReference type="Pfam" id="PF00753">
    <property type="entry name" value="Lactamase_B"/>
    <property type="match status" value="1"/>
</dbReference>
<proteinExistence type="predicted"/>
<dbReference type="PANTHER" id="PTHR13754:SF13">
    <property type="entry name" value="METALLO-BETA-LACTAMASE SUPERFAMILY PROTEIN (AFU_ORTHOLOGUE AFUA_3G07630)"/>
    <property type="match status" value="1"/>
</dbReference>
<dbReference type="CDD" id="cd07713">
    <property type="entry name" value="DHPS-like_MBL-fold"/>
    <property type="match status" value="1"/>
</dbReference>
<evidence type="ECO:0000313" key="3">
    <source>
        <dbReference type="Proteomes" id="UP000319040"/>
    </source>
</evidence>
<dbReference type="AlphaFoldDB" id="A0A521CLC7"/>
<protein>
    <submittedName>
        <fullName evidence="2">7,8-dihydropterin-6-yl-methyl-4-(Beta-D-ribofuranosyl)aminobenzene 5'-phosphate synthase</fullName>
    </submittedName>
</protein>
<dbReference type="InterPro" id="IPR052926">
    <property type="entry name" value="Metallo-beta-lactamase_dom"/>
</dbReference>
<dbReference type="InterPro" id="IPR036866">
    <property type="entry name" value="RibonucZ/Hydroxyglut_hydro"/>
</dbReference>
<gene>
    <name evidence="2" type="ORF">SAMN06265379_103262</name>
</gene>
<dbReference type="Gene3D" id="3.60.15.10">
    <property type="entry name" value="Ribonuclease Z/Hydroxyacylglutathione hydrolase-like"/>
    <property type="match status" value="1"/>
</dbReference>
<dbReference type="EMBL" id="FXTB01000003">
    <property type="protein sequence ID" value="SMO60228.1"/>
    <property type="molecule type" value="Genomic_DNA"/>
</dbReference>
<accession>A0A521CLC7</accession>
<reference evidence="2 3" key="1">
    <citation type="submission" date="2017-05" db="EMBL/GenBank/DDBJ databases">
        <authorList>
            <person name="Varghese N."/>
            <person name="Submissions S."/>
        </authorList>
    </citation>
    <scope>NUCLEOTIDE SEQUENCE [LARGE SCALE GENOMIC DNA]</scope>
    <source>
        <strain evidence="2 3">DSM 27040</strain>
    </source>
</reference>
<organism evidence="2 3">
    <name type="scientific">Saccharicrinis carchari</name>
    <dbReference type="NCBI Taxonomy" id="1168039"/>
    <lineage>
        <taxon>Bacteria</taxon>
        <taxon>Pseudomonadati</taxon>
        <taxon>Bacteroidota</taxon>
        <taxon>Bacteroidia</taxon>
        <taxon>Marinilabiliales</taxon>
        <taxon>Marinilabiliaceae</taxon>
        <taxon>Saccharicrinis</taxon>
    </lineage>
</organism>
<keyword evidence="3" id="KW-1185">Reference proteome</keyword>
<dbReference type="OrthoDB" id="9803916at2"/>
<dbReference type="InterPro" id="IPR041712">
    <property type="entry name" value="DHPS-like_MBL-fold"/>
</dbReference>
<evidence type="ECO:0000259" key="1">
    <source>
        <dbReference type="SMART" id="SM00849"/>
    </source>
</evidence>
<name>A0A521CLC7_SACCC</name>
<evidence type="ECO:0000313" key="2">
    <source>
        <dbReference type="EMBL" id="SMO60228.1"/>
    </source>
</evidence>